<comment type="similarity">
    <text evidence="2 8">Belongs to the GMC oxidoreductase family.</text>
</comment>
<dbReference type="VEuPathDB" id="FungiDB:BTJ68_05657"/>
<evidence type="ECO:0000256" key="4">
    <source>
        <dbReference type="ARBA" id="ARBA00022827"/>
    </source>
</evidence>
<dbReference type="PIRSF" id="PIRSF000137">
    <property type="entry name" value="Alcohol_oxidase"/>
    <property type="match status" value="1"/>
</dbReference>
<dbReference type="Gene3D" id="4.10.450.10">
    <property type="entry name" value="Glucose Oxidase, domain 2"/>
    <property type="match status" value="1"/>
</dbReference>
<evidence type="ECO:0000259" key="10">
    <source>
        <dbReference type="PROSITE" id="PS00623"/>
    </source>
</evidence>
<dbReference type="InterPro" id="IPR000172">
    <property type="entry name" value="GMC_OxRdtase_N"/>
</dbReference>
<proteinExistence type="inferred from homology"/>
<name>A0A1Z5TBL7_HORWE</name>
<evidence type="ECO:0000256" key="9">
    <source>
        <dbReference type="SAM" id="SignalP"/>
    </source>
</evidence>
<evidence type="ECO:0000256" key="7">
    <source>
        <dbReference type="PIRSR" id="PIRSR000137-2"/>
    </source>
</evidence>
<keyword evidence="3 8" id="KW-0285">Flavoprotein</keyword>
<dbReference type="OrthoDB" id="269227at2759"/>
<feature type="signal peptide" evidence="9">
    <location>
        <begin position="1"/>
        <end position="17"/>
    </location>
</feature>
<dbReference type="InterPro" id="IPR007867">
    <property type="entry name" value="GMC_OxRtase_C"/>
</dbReference>
<feature type="domain" description="Glucose-methanol-choline oxidoreductase N-terminal" evidence="11">
    <location>
        <begin position="333"/>
        <end position="347"/>
    </location>
</feature>
<dbReference type="AlphaFoldDB" id="A0A1Z5TBL7"/>
<comment type="cofactor">
    <cofactor evidence="1 7">
        <name>FAD</name>
        <dbReference type="ChEBI" id="CHEBI:57692"/>
    </cofactor>
</comment>
<feature type="binding site" evidence="7">
    <location>
        <begin position="564"/>
        <end position="565"/>
    </location>
    <ligand>
        <name>FAD</name>
        <dbReference type="ChEBI" id="CHEBI:57692"/>
    </ligand>
</feature>
<dbReference type="EMBL" id="MUNK01000075">
    <property type="protein sequence ID" value="OTA33416.1"/>
    <property type="molecule type" value="Genomic_DNA"/>
</dbReference>
<organism evidence="12 13">
    <name type="scientific">Hortaea werneckii EXF-2000</name>
    <dbReference type="NCBI Taxonomy" id="1157616"/>
    <lineage>
        <taxon>Eukaryota</taxon>
        <taxon>Fungi</taxon>
        <taxon>Dikarya</taxon>
        <taxon>Ascomycota</taxon>
        <taxon>Pezizomycotina</taxon>
        <taxon>Dothideomycetes</taxon>
        <taxon>Dothideomycetidae</taxon>
        <taxon>Mycosphaerellales</taxon>
        <taxon>Teratosphaeriaceae</taxon>
        <taxon>Hortaea</taxon>
    </lineage>
</organism>
<dbReference type="InParanoid" id="A0A1Z5TBL7"/>
<evidence type="ECO:0000313" key="13">
    <source>
        <dbReference type="Proteomes" id="UP000194280"/>
    </source>
</evidence>
<dbReference type="PANTHER" id="PTHR11552:SF201">
    <property type="entry name" value="GLUCOSE-METHANOL-CHOLINE OXIDOREDUCTASE N-TERMINAL DOMAIN-CONTAINING PROTEIN"/>
    <property type="match status" value="1"/>
</dbReference>
<feature type="active site" description="Proton acceptor" evidence="6">
    <location>
        <position position="608"/>
    </location>
</feature>
<keyword evidence="13" id="KW-1185">Reference proteome</keyword>
<comment type="caution">
    <text evidence="12">The sequence shown here is derived from an EMBL/GenBank/DDBJ whole genome shotgun (WGS) entry which is preliminary data.</text>
</comment>
<protein>
    <recommendedName>
        <fullName evidence="10 11">Glucose-methanol-choline oxidoreductase N-terminal domain-containing protein</fullName>
    </recommendedName>
</protein>
<evidence type="ECO:0000256" key="6">
    <source>
        <dbReference type="PIRSR" id="PIRSR000137-1"/>
    </source>
</evidence>
<evidence type="ECO:0000256" key="2">
    <source>
        <dbReference type="ARBA" id="ARBA00010790"/>
    </source>
</evidence>
<evidence type="ECO:0000256" key="3">
    <source>
        <dbReference type="ARBA" id="ARBA00022630"/>
    </source>
</evidence>
<feature type="binding site" evidence="7">
    <location>
        <position position="293"/>
    </location>
    <ligand>
        <name>FAD</name>
        <dbReference type="ChEBI" id="CHEBI:57692"/>
    </ligand>
</feature>
<dbReference type="Gene3D" id="3.50.50.60">
    <property type="entry name" value="FAD/NAD(P)-binding domain"/>
    <property type="match status" value="1"/>
</dbReference>
<evidence type="ECO:0000256" key="5">
    <source>
        <dbReference type="ARBA" id="ARBA00023002"/>
    </source>
</evidence>
<dbReference type="PANTHER" id="PTHR11552">
    <property type="entry name" value="GLUCOSE-METHANOL-CHOLINE GMC OXIDOREDUCTASE"/>
    <property type="match status" value="1"/>
</dbReference>
<evidence type="ECO:0000256" key="1">
    <source>
        <dbReference type="ARBA" id="ARBA00001974"/>
    </source>
</evidence>
<dbReference type="Pfam" id="PF05199">
    <property type="entry name" value="GMC_oxred_C"/>
    <property type="match status" value="1"/>
</dbReference>
<dbReference type="PROSITE" id="PS00624">
    <property type="entry name" value="GMC_OXRED_2"/>
    <property type="match status" value="1"/>
</dbReference>
<dbReference type="InterPro" id="IPR027424">
    <property type="entry name" value="Glucose_Oxidase_domain_2"/>
</dbReference>
<keyword evidence="4 7" id="KW-0274">FAD</keyword>
<dbReference type="Gene3D" id="3.30.560.10">
    <property type="entry name" value="Glucose Oxidase, domain 3"/>
    <property type="match status" value="1"/>
</dbReference>
<dbReference type="GO" id="GO:0050660">
    <property type="term" value="F:flavin adenine dinucleotide binding"/>
    <property type="evidence" value="ECO:0007669"/>
    <property type="project" value="InterPro"/>
</dbReference>
<feature type="chain" id="PRO_5012238819" description="Glucose-methanol-choline oxidoreductase N-terminal domain-containing protein" evidence="9">
    <location>
        <begin position="18"/>
        <end position="640"/>
    </location>
</feature>
<dbReference type="InterPro" id="IPR036188">
    <property type="entry name" value="FAD/NAD-bd_sf"/>
</dbReference>
<keyword evidence="9" id="KW-0732">Signal</keyword>
<dbReference type="SUPFAM" id="SSF51905">
    <property type="entry name" value="FAD/NAD(P)-binding domain"/>
    <property type="match status" value="1"/>
</dbReference>
<dbReference type="PROSITE" id="PS00623">
    <property type="entry name" value="GMC_OXRED_1"/>
    <property type="match status" value="1"/>
</dbReference>
<dbReference type="GO" id="GO:0016614">
    <property type="term" value="F:oxidoreductase activity, acting on CH-OH group of donors"/>
    <property type="evidence" value="ECO:0007669"/>
    <property type="project" value="InterPro"/>
</dbReference>
<dbReference type="SUPFAM" id="SSF54373">
    <property type="entry name" value="FAD-linked reductases, C-terminal domain"/>
    <property type="match status" value="1"/>
</dbReference>
<accession>A0A1Z5TBL7</accession>
<gene>
    <name evidence="12" type="ORF">BTJ68_05657</name>
</gene>
<evidence type="ECO:0000256" key="8">
    <source>
        <dbReference type="RuleBase" id="RU003968"/>
    </source>
</evidence>
<evidence type="ECO:0000313" key="12">
    <source>
        <dbReference type="EMBL" id="OTA33416.1"/>
    </source>
</evidence>
<feature type="domain" description="Glucose-methanol-choline oxidoreductase N-terminal" evidence="10">
    <location>
        <begin position="137"/>
        <end position="160"/>
    </location>
</feature>
<reference evidence="12 13" key="1">
    <citation type="submission" date="2017-01" db="EMBL/GenBank/DDBJ databases">
        <title>The recent genome duplication of the halophilic yeast Hortaea werneckii: insights from long-read sequencing.</title>
        <authorList>
            <person name="Sinha S."/>
            <person name="Flibotte S."/>
            <person name="Neira M."/>
            <person name="Lenassi M."/>
            <person name="Gostincar C."/>
            <person name="Stajich J.E."/>
            <person name="Nislow C.E."/>
        </authorList>
    </citation>
    <scope>NUCLEOTIDE SEQUENCE [LARGE SCALE GENOMIC DNA]</scope>
    <source>
        <strain evidence="12 13">EXF-2000</strain>
    </source>
</reference>
<dbReference type="InterPro" id="IPR012132">
    <property type="entry name" value="GMC_OxRdtase"/>
</dbReference>
<dbReference type="STRING" id="1157616.A0A1Z5TBL7"/>
<dbReference type="Pfam" id="PF00732">
    <property type="entry name" value="GMC_oxred_N"/>
    <property type="match status" value="1"/>
</dbReference>
<keyword evidence="5" id="KW-0560">Oxidoreductase</keyword>
<evidence type="ECO:0000259" key="11">
    <source>
        <dbReference type="PROSITE" id="PS00624"/>
    </source>
</evidence>
<feature type="active site" description="Proton donor" evidence="6">
    <location>
        <position position="565"/>
    </location>
</feature>
<sequence>MFFSLLALTIASPFVDAVPWGSWHDEGNPRWHSFDRPGSPHHAFAGGVTTDVNAVADKSFDYVICGGGLTGLTVASRLSEDPDISVLVIEAGYDNHNDPRVYDVRTYGEAFESELDWNITSTPVPWQNDTGLLLVAGRTLGGSGSINGASWTKGPASQYDVLPLLTGDDSWGWEGLNEYMLIAENFNLPEPREIASGARYDRAYHGQGGPVEVSFAAGIFEKPQQDALEASYKVWEGLERIDDAAAGEVNGATIIPNMVVTDGSQNRSSPFTAYAMHQVEQRDNFMILTGQRVTEIVWKEGDDMIAERVHFQGCRDCDISFVKADREVLLSAGSLQSPQILELSGVGDPDVLEAAGVPLKKAAFGVGKHMQEQTKNSVVQNAQEMEYDGSGPPSGIAFPNVHQLLKDNSSATYDYVMETLPQYCQELQEKGLVVNATATHTILEAQVNNLFKQNAAASEVFFTVSPGTGQLGIDFWNLIVLARGTAHISSNSSWDHPIVEASYFGHPLDMMIQRETCKQSREVYQTEPLAQYVKSELVPGKAVSQEGTDEEWEQWMKETFTSVWHYIATLAMMKEEYGGVVDNRLKIYGIENVRAIDASVLPIQLSAHLSSSLYGIAEKAAAMIKEDQKGFREQPWAHQH</sequence>
<dbReference type="Proteomes" id="UP000194280">
    <property type="component" value="Unassembled WGS sequence"/>
</dbReference>